<accession>A0A7W1XRJ5</accession>
<feature type="binding site" evidence="4">
    <location>
        <position position="124"/>
    </location>
    <ligand>
        <name>Zn(2+)</name>
        <dbReference type="ChEBI" id="CHEBI:29105"/>
    </ligand>
</feature>
<dbReference type="NCBIfam" id="NF001753">
    <property type="entry name" value="PRK00481.1-3"/>
    <property type="match status" value="1"/>
</dbReference>
<dbReference type="InterPro" id="IPR050134">
    <property type="entry name" value="NAD-dep_sirtuin_deacylases"/>
</dbReference>
<dbReference type="EC" id="2.3.1.286" evidence="1"/>
<evidence type="ECO:0000256" key="2">
    <source>
        <dbReference type="ARBA" id="ARBA00022679"/>
    </source>
</evidence>
<keyword evidence="2" id="KW-0808">Transferase</keyword>
<dbReference type="GO" id="GO:0070403">
    <property type="term" value="F:NAD+ binding"/>
    <property type="evidence" value="ECO:0007669"/>
    <property type="project" value="InterPro"/>
</dbReference>
<keyword evidence="7" id="KW-1185">Reference proteome</keyword>
<dbReference type="Proteomes" id="UP000538292">
    <property type="component" value="Unassembled WGS sequence"/>
</dbReference>
<dbReference type="PANTHER" id="PTHR11085:SF4">
    <property type="entry name" value="NAD-DEPENDENT PROTEIN DEACYLASE"/>
    <property type="match status" value="1"/>
</dbReference>
<feature type="binding site" evidence="4">
    <location>
        <position position="121"/>
    </location>
    <ligand>
        <name>Zn(2+)</name>
        <dbReference type="ChEBI" id="CHEBI:29105"/>
    </ligand>
</feature>
<organism evidence="6 7">
    <name type="scientific">Thermoactinomyces mirandus</name>
    <dbReference type="NCBI Taxonomy" id="2756294"/>
    <lineage>
        <taxon>Bacteria</taxon>
        <taxon>Bacillati</taxon>
        <taxon>Bacillota</taxon>
        <taxon>Bacilli</taxon>
        <taxon>Bacillales</taxon>
        <taxon>Thermoactinomycetaceae</taxon>
        <taxon>Thermoactinomyces</taxon>
    </lineage>
</organism>
<dbReference type="SUPFAM" id="SSF52467">
    <property type="entry name" value="DHS-like NAD/FAD-binding domain"/>
    <property type="match status" value="1"/>
</dbReference>
<keyword evidence="4" id="KW-0479">Metal-binding</keyword>
<dbReference type="GO" id="GO:0017136">
    <property type="term" value="F:histone deacetylase activity, NAD-dependent"/>
    <property type="evidence" value="ECO:0007669"/>
    <property type="project" value="TreeGrafter"/>
</dbReference>
<feature type="domain" description="Deacetylase sirtuin-type" evidence="5">
    <location>
        <begin position="1"/>
        <end position="249"/>
    </location>
</feature>
<feature type="active site" description="Proton acceptor" evidence="4">
    <location>
        <position position="113"/>
    </location>
</feature>
<gene>
    <name evidence="6" type="ORF">H2C83_05820</name>
</gene>
<dbReference type="PROSITE" id="PS50305">
    <property type="entry name" value="SIRTUIN"/>
    <property type="match status" value="1"/>
</dbReference>
<evidence type="ECO:0000259" key="5">
    <source>
        <dbReference type="PROSITE" id="PS50305"/>
    </source>
</evidence>
<dbReference type="Pfam" id="PF02146">
    <property type="entry name" value="SIR2"/>
    <property type="match status" value="1"/>
</dbReference>
<dbReference type="CDD" id="cd01407">
    <property type="entry name" value="SIR2-fam"/>
    <property type="match status" value="1"/>
</dbReference>
<dbReference type="AlphaFoldDB" id="A0A7W1XRJ5"/>
<dbReference type="NCBIfam" id="NF001752">
    <property type="entry name" value="PRK00481.1-1"/>
    <property type="match status" value="1"/>
</dbReference>
<feature type="binding site" evidence="4">
    <location>
        <position position="140"/>
    </location>
    <ligand>
        <name>Zn(2+)</name>
        <dbReference type="ChEBI" id="CHEBI:29105"/>
    </ligand>
</feature>
<keyword evidence="4" id="KW-0862">Zinc</keyword>
<dbReference type="PANTHER" id="PTHR11085">
    <property type="entry name" value="NAD-DEPENDENT PROTEIN DEACYLASE SIRTUIN-5, MITOCHONDRIAL-RELATED"/>
    <property type="match status" value="1"/>
</dbReference>
<comment type="caution">
    <text evidence="6">The sequence shown here is derived from an EMBL/GenBank/DDBJ whole genome shotgun (WGS) entry which is preliminary data.</text>
</comment>
<evidence type="ECO:0000256" key="3">
    <source>
        <dbReference type="ARBA" id="ARBA00023027"/>
    </source>
</evidence>
<dbReference type="InterPro" id="IPR026590">
    <property type="entry name" value="Ssirtuin_cat_dom"/>
</dbReference>
<dbReference type="Gene3D" id="3.40.50.1220">
    <property type="entry name" value="TPP-binding domain"/>
    <property type="match status" value="1"/>
</dbReference>
<dbReference type="InterPro" id="IPR003000">
    <property type="entry name" value="Sirtuin"/>
</dbReference>
<dbReference type="Gene3D" id="3.30.1600.10">
    <property type="entry name" value="SIR2/SIRT2 'Small Domain"/>
    <property type="match status" value="1"/>
</dbReference>
<evidence type="ECO:0000313" key="7">
    <source>
        <dbReference type="Proteomes" id="UP000538292"/>
    </source>
</evidence>
<reference evidence="6 7" key="1">
    <citation type="submission" date="2020-07" db="EMBL/GenBank/DDBJ databases">
        <title>Thermoactinomyces phylogeny.</title>
        <authorList>
            <person name="Dunlap C."/>
        </authorList>
    </citation>
    <scope>NUCLEOTIDE SEQUENCE [LARGE SCALE GENOMIC DNA]</scope>
    <source>
        <strain evidence="6 7">AMNI-1</strain>
    </source>
</reference>
<name>A0A7W1XRJ5_9BACL</name>
<evidence type="ECO:0000256" key="1">
    <source>
        <dbReference type="ARBA" id="ARBA00012928"/>
    </source>
</evidence>
<dbReference type="InterPro" id="IPR029035">
    <property type="entry name" value="DHS-like_NAD/FAD-binding_dom"/>
</dbReference>
<proteinExistence type="predicted"/>
<dbReference type="GO" id="GO:0046872">
    <property type="term" value="F:metal ion binding"/>
    <property type="evidence" value="ECO:0007669"/>
    <property type="project" value="UniProtKB-KW"/>
</dbReference>
<evidence type="ECO:0000313" key="6">
    <source>
        <dbReference type="EMBL" id="MBA4601847.1"/>
    </source>
</evidence>
<keyword evidence="3" id="KW-0520">NAD</keyword>
<dbReference type="InterPro" id="IPR026591">
    <property type="entry name" value="Sirtuin_cat_small_dom_sf"/>
</dbReference>
<protein>
    <recommendedName>
        <fullName evidence="1">protein acetyllysine N-acetyltransferase</fullName>
        <ecNumber evidence="1">2.3.1.286</ecNumber>
    </recommendedName>
</protein>
<evidence type="ECO:0000256" key="4">
    <source>
        <dbReference type="PROSITE-ProRule" id="PRU00236"/>
    </source>
</evidence>
<dbReference type="EMBL" id="JACEOL010000018">
    <property type="protein sequence ID" value="MBA4601847.1"/>
    <property type="molecule type" value="Genomic_DNA"/>
</dbReference>
<feature type="binding site" evidence="4">
    <location>
        <position position="145"/>
    </location>
    <ligand>
        <name>Zn(2+)</name>
        <dbReference type="ChEBI" id="CHEBI:29105"/>
    </ligand>
</feature>
<sequence>MKELIRLIRDSNYLVALTGAGMSTESGLPDFRSQGGLWCGKDPNEIATPQAIGTDDFFEFYQMRIEDLLKFHPNIGHHVLAELEKEGILKAVLTQNIDGFHQQAGNRKVIEIHGHMRYLVCSRCGKEYPAVSYREGTYYCTDEHCKAPLRPPIVLFGEPLDSVAWPSAIQEVERADTVVVLGTSLQVYPFAGLVEIAHETGSKVMIINKSSTPLDYLAELVIHESIGKVLSEVEKSVLGSDRFQQLKERAGTAQKG</sequence>
<dbReference type="RefSeq" id="WP_181738752.1">
    <property type="nucleotide sequence ID" value="NZ_JACEOL010000018.1"/>
</dbReference>